<feature type="transmembrane region" description="Helical" evidence="1">
    <location>
        <begin position="135"/>
        <end position="151"/>
    </location>
</feature>
<proteinExistence type="predicted"/>
<keyword evidence="1" id="KW-0812">Transmembrane</keyword>
<dbReference type="Proteomes" id="UP000038011">
    <property type="component" value="Unassembled WGS sequence"/>
</dbReference>
<dbReference type="PANTHER" id="PTHR22911:SF103">
    <property type="entry name" value="BLR2811 PROTEIN"/>
    <property type="match status" value="1"/>
</dbReference>
<evidence type="ECO:0000256" key="1">
    <source>
        <dbReference type="SAM" id="Phobius"/>
    </source>
</evidence>
<keyword evidence="1" id="KW-0472">Membrane</keyword>
<feature type="transmembrane region" description="Helical" evidence="1">
    <location>
        <begin position="46"/>
        <end position="65"/>
    </location>
</feature>
<comment type="caution">
    <text evidence="3">The sequence shown here is derived from an EMBL/GenBank/DDBJ whole genome shotgun (WGS) entry which is preliminary data.</text>
</comment>
<dbReference type="InterPro" id="IPR037185">
    <property type="entry name" value="EmrE-like"/>
</dbReference>
<dbReference type="PANTHER" id="PTHR22911">
    <property type="entry name" value="ACYL-MALONYL CONDENSING ENZYME-RELATED"/>
    <property type="match status" value="1"/>
</dbReference>
<dbReference type="STRING" id="1514904.SU32_11945"/>
<feature type="transmembrane region" description="Helical" evidence="1">
    <location>
        <begin position="274"/>
        <end position="291"/>
    </location>
</feature>
<dbReference type="GO" id="GO:0016020">
    <property type="term" value="C:membrane"/>
    <property type="evidence" value="ECO:0007669"/>
    <property type="project" value="InterPro"/>
</dbReference>
<keyword evidence="4" id="KW-1185">Reference proteome</keyword>
<dbReference type="RefSeq" id="WP_053999604.1">
    <property type="nucleotide sequence ID" value="NZ_JXMU01000017.1"/>
</dbReference>
<dbReference type="SUPFAM" id="SSF103481">
    <property type="entry name" value="Multidrug resistance efflux transporter EmrE"/>
    <property type="match status" value="2"/>
</dbReference>
<dbReference type="AlphaFoldDB" id="A0A0M9GLQ9"/>
<protein>
    <submittedName>
        <fullName evidence="3">Multidrug transporter</fullName>
    </submittedName>
</protein>
<feature type="transmembrane region" description="Helical" evidence="1">
    <location>
        <begin position="251"/>
        <end position="268"/>
    </location>
</feature>
<dbReference type="InterPro" id="IPR000620">
    <property type="entry name" value="EamA_dom"/>
</dbReference>
<evidence type="ECO:0000313" key="4">
    <source>
        <dbReference type="Proteomes" id="UP000038011"/>
    </source>
</evidence>
<feature type="transmembrane region" description="Helical" evidence="1">
    <location>
        <begin position="86"/>
        <end position="103"/>
    </location>
</feature>
<feature type="transmembrane region" description="Helical" evidence="1">
    <location>
        <begin position="189"/>
        <end position="207"/>
    </location>
</feature>
<sequence>MNLQAKSPIVEMSMPPAAIGIALFSFFCFSLLDASAKWLVVGGQAVMFVVWVRFAIQALFLVVFFKGWKNKRLWKMERPVLQICRGLLLPGMTCFNFLALQYLQLAETISVLLAAPIVVAVLAGPMLGEWAGPRRWVAIFIGFIGVLIVVRPGTDVFTWPVLLILGSMLCNSFYLVLTRKLASVETPESLIFYSCFFAVVLFAPLAIPEAQMPQQLSDWFAFAMAGLAGMVGHMGLIKASKLADASKVTPFLYTQIIWMTLLGFLLFGDLPDSWTVLGMIVVAGSGLYLWYREHKLGKRM</sequence>
<gene>
    <name evidence="3" type="ORF">SU32_11945</name>
</gene>
<dbReference type="EMBL" id="JXMU01000017">
    <property type="protein sequence ID" value="KPB00723.1"/>
    <property type="molecule type" value="Genomic_DNA"/>
</dbReference>
<name>A0A0M9GLQ9_9HYPH</name>
<keyword evidence="1" id="KW-1133">Transmembrane helix</keyword>
<dbReference type="OrthoDB" id="9815809at2"/>
<feature type="domain" description="EamA" evidence="2">
    <location>
        <begin position="159"/>
        <end position="284"/>
    </location>
</feature>
<dbReference type="Pfam" id="PF00892">
    <property type="entry name" value="EamA"/>
    <property type="match status" value="2"/>
</dbReference>
<feature type="domain" description="EamA" evidence="2">
    <location>
        <begin position="19"/>
        <end position="150"/>
    </location>
</feature>
<feature type="transmembrane region" description="Helical" evidence="1">
    <location>
        <begin position="219"/>
        <end position="239"/>
    </location>
</feature>
<evidence type="ECO:0000259" key="2">
    <source>
        <dbReference type="Pfam" id="PF00892"/>
    </source>
</evidence>
<organism evidence="3 4">
    <name type="scientific">Ahrensia marina</name>
    <dbReference type="NCBI Taxonomy" id="1514904"/>
    <lineage>
        <taxon>Bacteria</taxon>
        <taxon>Pseudomonadati</taxon>
        <taxon>Pseudomonadota</taxon>
        <taxon>Alphaproteobacteria</taxon>
        <taxon>Hyphomicrobiales</taxon>
        <taxon>Ahrensiaceae</taxon>
        <taxon>Ahrensia</taxon>
    </lineage>
</organism>
<accession>A0A0M9GLQ9</accession>
<evidence type="ECO:0000313" key="3">
    <source>
        <dbReference type="EMBL" id="KPB00723.1"/>
    </source>
</evidence>
<feature type="transmembrane region" description="Helical" evidence="1">
    <location>
        <begin position="109"/>
        <end position="128"/>
    </location>
</feature>
<dbReference type="PATRIC" id="fig|1514904.3.peg.1232"/>
<reference evidence="3 4" key="1">
    <citation type="submission" date="2015-01" db="EMBL/GenBank/DDBJ databases">
        <title>Ahrensia donghaiensis sp. nov., a novel dimethylsulphoniopropionate-cleavage bacterium isolated from seawater and emended descriptions of the genus Ahrensia and Ahrensia kielensis.</title>
        <authorList>
            <person name="Liu J."/>
        </authorList>
    </citation>
    <scope>NUCLEOTIDE SEQUENCE [LARGE SCALE GENOMIC DNA]</scope>
    <source>
        <strain evidence="3 4">LZD062</strain>
    </source>
</reference>
<feature type="transmembrane region" description="Helical" evidence="1">
    <location>
        <begin position="157"/>
        <end position="177"/>
    </location>
</feature>